<dbReference type="EMBL" id="VUJU01002097">
    <property type="protein sequence ID" value="KAF0762587.1"/>
    <property type="molecule type" value="Genomic_DNA"/>
</dbReference>
<gene>
    <name evidence="1" type="ORF">FWK35_00009747</name>
</gene>
<dbReference type="AlphaFoldDB" id="A0A6G0YXE4"/>
<evidence type="ECO:0000313" key="2">
    <source>
        <dbReference type="Proteomes" id="UP000478052"/>
    </source>
</evidence>
<proteinExistence type="predicted"/>
<organism evidence="1 2">
    <name type="scientific">Aphis craccivora</name>
    <name type="common">Cowpea aphid</name>
    <dbReference type="NCBI Taxonomy" id="307492"/>
    <lineage>
        <taxon>Eukaryota</taxon>
        <taxon>Metazoa</taxon>
        <taxon>Ecdysozoa</taxon>
        <taxon>Arthropoda</taxon>
        <taxon>Hexapoda</taxon>
        <taxon>Insecta</taxon>
        <taxon>Pterygota</taxon>
        <taxon>Neoptera</taxon>
        <taxon>Paraneoptera</taxon>
        <taxon>Hemiptera</taxon>
        <taxon>Sternorrhyncha</taxon>
        <taxon>Aphidomorpha</taxon>
        <taxon>Aphidoidea</taxon>
        <taxon>Aphididae</taxon>
        <taxon>Aphidini</taxon>
        <taxon>Aphis</taxon>
        <taxon>Aphis</taxon>
    </lineage>
</organism>
<comment type="caution">
    <text evidence="1">The sequence shown here is derived from an EMBL/GenBank/DDBJ whole genome shotgun (WGS) entry which is preliminary data.</text>
</comment>
<reference evidence="1 2" key="1">
    <citation type="submission" date="2019-08" db="EMBL/GenBank/DDBJ databases">
        <title>Whole genome of Aphis craccivora.</title>
        <authorList>
            <person name="Voronova N.V."/>
            <person name="Shulinski R.S."/>
            <person name="Bandarenka Y.V."/>
            <person name="Zhorov D.G."/>
            <person name="Warner D."/>
        </authorList>
    </citation>
    <scope>NUCLEOTIDE SEQUENCE [LARGE SCALE GENOMIC DNA]</scope>
    <source>
        <strain evidence="1">180601</strain>
        <tissue evidence="1">Whole Body</tissue>
    </source>
</reference>
<accession>A0A6G0YXE4</accession>
<protein>
    <submittedName>
        <fullName evidence="1">Uncharacterized protein</fullName>
    </submittedName>
</protein>
<sequence length="74" mass="8607">MTSVARLSLIINDNSSFPSYLWAENPSSNIRTTNAPEAFHRDFNSQFDISHPNLLVYYNQHFDRNSRGNVFKDK</sequence>
<dbReference type="Proteomes" id="UP000478052">
    <property type="component" value="Unassembled WGS sequence"/>
</dbReference>
<name>A0A6G0YXE4_APHCR</name>
<keyword evidence="2" id="KW-1185">Reference proteome</keyword>
<evidence type="ECO:0000313" key="1">
    <source>
        <dbReference type="EMBL" id="KAF0762587.1"/>
    </source>
</evidence>